<dbReference type="InterPro" id="IPR009506">
    <property type="entry name" value="YjiS-like"/>
</dbReference>
<organism evidence="2 3">
    <name type="scientific">Pseudomonas fluvialis</name>
    <dbReference type="NCBI Taxonomy" id="1793966"/>
    <lineage>
        <taxon>Bacteria</taxon>
        <taxon>Pseudomonadati</taxon>
        <taxon>Pseudomonadota</taxon>
        <taxon>Gammaproteobacteria</taxon>
        <taxon>Pseudomonadales</taxon>
        <taxon>Pseudomonadaceae</taxon>
        <taxon>Pseudomonas</taxon>
    </lineage>
</organism>
<keyword evidence="3" id="KW-1185">Reference proteome</keyword>
<dbReference type="RefSeq" id="WP_184685444.1">
    <property type="nucleotide sequence ID" value="NZ_JACHLL010000008.1"/>
</dbReference>
<name>A0A7X0BWW1_9PSED</name>
<accession>A0A7X0BWW1</accession>
<dbReference type="Pfam" id="PF06568">
    <property type="entry name" value="YjiS-like"/>
    <property type="match status" value="1"/>
</dbReference>
<comment type="caution">
    <text evidence="2">The sequence shown here is derived from an EMBL/GenBank/DDBJ whole genome shotgun (WGS) entry which is preliminary data.</text>
</comment>
<reference evidence="2 3" key="1">
    <citation type="submission" date="2020-08" db="EMBL/GenBank/DDBJ databases">
        <title>Functional genomics of gut bacteria from endangered species of beetles.</title>
        <authorList>
            <person name="Carlos-Shanley C."/>
        </authorList>
    </citation>
    <scope>NUCLEOTIDE SEQUENCE [LARGE SCALE GENOMIC DNA]</scope>
    <source>
        <strain evidence="2 3">S00202</strain>
    </source>
</reference>
<feature type="domain" description="YjiS-like" evidence="1">
    <location>
        <begin position="27"/>
        <end position="61"/>
    </location>
</feature>
<evidence type="ECO:0000259" key="1">
    <source>
        <dbReference type="Pfam" id="PF06568"/>
    </source>
</evidence>
<evidence type="ECO:0000313" key="3">
    <source>
        <dbReference type="Proteomes" id="UP000557193"/>
    </source>
</evidence>
<dbReference type="AlphaFoldDB" id="A0A7X0BWW1"/>
<dbReference type="EMBL" id="JACHLL010000008">
    <property type="protein sequence ID" value="MBB6343305.1"/>
    <property type="molecule type" value="Genomic_DNA"/>
</dbReference>
<dbReference type="Proteomes" id="UP000557193">
    <property type="component" value="Unassembled WGS sequence"/>
</dbReference>
<protein>
    <submittedName>
        <fullName evidence="2">Uncharacterized protein YjiS (DUF1127 family)</fullName>
    </submittedName>
</protein>
<gene>
    <name evidence="2" type="ORF">HNP49_003507</name>
</gene>
<evidence type="ECO:0000313" key="2">
    <source>
        <dbReference type="EMBL" id="MBB6343305.1"/>
    </source>
</evidence>
<sequence>MNSRQQGFVQVGGLEKAQSAPLWRRAWSQLRRWWQLAEQRRQLAALSDAALKDIGLSRADAWQESERPFWDEPRND</sequence>
<proteinExistence type="predicted"/>